<dbReference type="AlphaFoldDB" id="A0AAV4D4C1"/>
<protein>
    <submittedName>
        <fullName evidence="2">Chemosensory receptor a</fullName>
    </submittedName>
</protein>
<evidence type="ECO:0000256" key="1">
    <source>
        <dbReference type="SAM" id="Phobius"/>
    </source>
</evidence>
<keyword evidence="3" id="KW-1185">Reference proteome</keyword>
<proteinExistence type="predicted"/>
<dbReference type="Proteomes" id="UP000735302">
    <property type="component" value="Unassembled WGS sequence"/>
</dbReference>
<keyword evidence="1" id="KW-0812">Transmembrane</keyword>
<keyword evidence="1" id="KW-0472">Membrane</keyword>
<keyword evidence="1" id="KW-1133">Transmembrane helix</keyword>
<feature type="transmembrane region" description="Helical" evidence="1">
    <location>
        <begin position="121"/>
        <end position="142"/>
    </location>
</feature>
<sequence>MWSMFGAGFFGVIGNILIIWVDIGLGFSETIHASYLALATSDLLSVLSVRWIAISFTPMIDLLLDWLLTDTYLNTFVNVTGVRPHLAFSKTSALNKAWISMERCLCVVFATKVKFIITRTVNTVVLVMIFIINCGPVMRSYIVVRCEWR</sequence>
<reference evidence="2 3" key="1">
    <citation type="journal article" date="2021" name="Elife">
        <title>Chloroplast acquisition without the gene transfer in kleptoplastic sea slugs, Plakobranchus ocellatus.</title>
        <authorList>
            <person name="Maeda T."/>
            <person name="Takahashi S."/>
            <person name="Yoshida T."/>
            <person name="Shimamura S."/>
            <person name="Takaki Y."/>
            <person name="Nagai Y."/>
            <person name="Toyoda A."/>
            <person name="Suzuki Y."/>
            <person name="Arimoto A."/>
            <person name="Ishii H."/>
            <person name="Satoh N."/>
            <person name="Nishiyama T."/>
            <person name="Hasebe M."/>
            <person name="Maruyama T."/>
            <person name="Minagawa J."/>
            <person name="Obokata J."/>
            <person name="Shigenobu S."/>
        </authorList>
    </citation>
    <scope>NUCLEOTIDE SEQUENCE [LARGE SCALE GENOMIC DNA]</scope>
</reference>
<evidence type="ECO:0000313" key="3">
    <source>
        <dbReference type="Proteomes" id="UP000735302"/>
    </source>
</evidence>
<dbReference type="EMBL" id="BLXT01007370">
    <property type="protein sequence ID" value="GFO39047.1"/>
    <property type="molecule type" value="Genomic_DNA"/>
</dbReference>
<gene>
    <name evidence="2" type="ORF">PoB_006555200</name>
</gene>
<comment type="caution">
    <text evidence="2">The sequence shown here is derived from an EMBL/GenBank/DDBJ whole genome shotgun (WGS) entry which is preliminary data.</text>
</comment>
<dbReference type="Gene3D" id="1.20.1070.10">
    <property type="entry name" value="Rhodopsin 7-helix transmembrane proteins"/>
    <property type="match status" value="1"/>
</dbReference>
<keyword evidence="2" id="KW-0675">Receptor</keyword>
<evidence type="ECO:0000313" key="2">
    <source>
        <dbReference type="EMBL" id="GFO39047.1"/>
    </source>
</evidence>
<name>A0AAV4D4C1_9GAST</name>
<organism evidence="2 3">
    <name type="scientific">Plakobranchus ocellatus</name>
    <dbReference type="NCBI Taxonomy" id="259542"/>
    <lineage>
        <taxon>Eukaryota</taxon>
        <taxon>Metazoa</taxon>
        <taxon>Spiralia</taxon>
        <taxon>Lophotrochozoa</taxon>
        <taxon>Mollusca</taxon>
        <taxon>Gastropoda</taxon>
        <taxon>Heterobranchia</taxon>
        <taxon>Euthyneura</taxon>
        <taxon>Panpulmonata</taxon>
        <taxon>Sacoglossa</taxon>
        <taxon>Placobranchoidea</taxon>
        <taxon>Plakobranchidae</taxon>
        <taxon>Plakobranchus</taxon>
    </lineage>
</organism>
<feature type="transmembrane region" description="Helical" evidence="1">
    <location>
        <begin position="7"/>
        <end position="27"/>
    </location>
</feature>
<accession>A0AAV4D4C1</accession>